<feature type="transmembrane region" description="Helical" evidence="6">
    <location>
        <begin position="135"/>
        <end position="156"/>
    </location>
</feature>
<dbReference type="PANTHER" id="PTHR31394:SF1">
    <property type="entry name" value="TRANSMEMBRANE PROTEIN 199"/>
    <property type="match status" value="1"/>
</dbReference>
<dbReference type="InterPro" id="IPR021013">
    <property type="entry name" value="ATPase_Vma12"/>
</dbReference>
<dbReference type="Proteomes" id="UP000694867">
    <property type="component" value="Unplaced"/>
</dbReference>
<keyword evidence="4 6" id="KW-1133">Transmembrane helix</keyword>
<accession>A0AAJ6QM94</accession>
<evidence type="ECO:0000256" key="4">
    <source>
        <dbReference type="ARBA" id="ARBA00022989"/>
    </source>
</evidence>
<protein>
    <submittedName>
        <fullName evidence="8">Transmembrane protein 199</fullName>
    </submittedName>
</protein>
<evidence type="ECO:0000256" key="5">
    <source>
        <dbReference type="ARBA" id="ARBA00023136"/>
    </source>
</evidence>
<dbReference type="GO" id="GO:0005789">
    <property type="term" value="C:endoplasmic reticulum membrane"/>
    <property type="evidence" value="ECO:0007669"/>
    <property type="project" value="UniProtKB-SubCell"/>
</dbReference>
<organism evidence="7 8">
    <name type="scientific">Galendromus occidentalis</name>
    <name type="common">western predatory mite</name>
    <dbReference type="NCBI Taxonomy" id="34638"/>
    <lineage>
        <taxon>Eukaryota</taxon>
        <taxon>Metazoa</taxon>
        <taxon>Ecdysozoa</taxon>
        <taxon>Arthropoda</taxon>
        <taxon>Chelicerata</taxon>
        <taxon>Arachnida</taxon>
        <taxon>Acari</taxon>
        <taxon>Parasitiformes</taxon>
        <taxon>Mesostigmata</taxon>
        <taxon>Gamasina</taxon>
        <taxon>Phytoseioidea</taxon>
        <taxon>Phytoseiidae</taxon>
        <taxon>Typhlodrominae</taxon>
        <taxon>Galendromus</taxon>
    </lineage>
</organism>
<evidence type="ECO:0000313" key="8">
    <source>
        <dbReference type="RefSeq" id="XP_003737613.2"/>
    </source>
</evidence>
<feature type="transmembrane region" description="Helical" evidence="6">
    <location>
        <begin position="168"/>
        <end position="188"/>
    </location>
</feature>
<dbReference type="Pfam" id="PF11712">
    <property type="entry name" value="Vma12"/>
    <property type="match status" value="1"/>
</dbReference>
<keyword evidence="7" id="KW-1185">Reference proteome</keyword>
<dbReference type="PANTHER" id="PTHR31394">
    <property type="entry name" value="TRANSMEMBRANE PROTEIN 199"/>
    <property type="match status" value="1"/>
</dbReference>
<proteinExistence type="predicted"/>
<sequence>MSDYSYSYPCTHIRLSSVVADELRKTCESMDGSDDYLIELRSHLSTDKPMPFKLIKTFWEEHKKGTALHKWISGCALILPEVVVPPRNDELEKRCQKLRAQQSHAEYNKMVKGIDKKVPTEAGERAIWREIRNQYIAVINMVLTIGGTFVFVYKAVEYSLPAPNPAAQTLLGIFACLVVATAELYFLLRDLS</sequence>
<keyword evidence="3" id="KW-0256">Endoplasmic reticulum</keyword>
<evidence type="ECO:0000256" key="1">
    <source>
        <dbReference type="ARBA" id="ARBA00004477"/>
    </source>
</evidence>
<dbReference type="GO" id="GO:0070072">
    <property type="term" value="P:vacuolar proton-transporting V-type ATPase complex assembly"/>
    <property type="evidence" value="ECO:0007669"/>
    <property type="project" value="InterPro"/>
</dbReference>
<keyword evidence="2 6" id="KW-0812">Transmembrane</keyword>
<reference evidence="8" key="1">
    <citation type="submission" date="2025-08" db="UniProtKB">
        <authorList>
            <consortium name="RefSeq"/>
        </authorList>
    </citation>
    <scope>IDENTIFICATION</scope>
</reference>
<dbReference type="GeneID" id="100907199"/>
<dbReference type="KEGG" id="goe:100907199"/>
<dbReference type="RefSeq" id="XP_003737613.2">
    <property type="nucleotide sequence ID" value="XM_003737565.2"/>
</dbReference>
<evidence type="ECO:0000256" key="2">
    <source>
        <dbReference type="ARBA" id="ARBA00022692"/>
    </source>
</evidence>
<keyword evidence="5 6" id="KW-0472">Membrane</keyword>
<evidence type="ECO:0000256" key="3">
    <source>
        <dbReference type="ARBA" id="ARBA00022824"/>
    </source>
</evidence>
<comment type="subcellular location">
    <subcellularLocation>
        <location evidence="1">Endoplasmic reticulum membrane</location>
        <topology evidence="1">Multi-pass membrane protein</topology>
    </subcellularLocation>
</comment>
<evidence type="ECO:0000313" key="7">
    <source>
        <dbReference type="Proteomes" id="UP000694867"/>
    </source>
</evidence>
<dbReference type="AlphaFoldDB" id="A0AAJ6QM94"/>
<name>A0AAJ6QM94_9ACAR</name>
<gene>
    <name evidence="8" type="primary">LOC100907199</name>
</gene>
<evidence type="ECO:0000256" key="6">
    <source>
        <dbReference type="SAM" id="Phobius"/>
    </source>
</evidence>